<comment type="caution">
    <text evidence="3">The sequence shown here is derived from an EMBL/GenBank/DDBJ whole genome shotgun (WGS) entry which is preliminary data.</text>
</comment>
<sequence>MNKLQLNKSQSGLAAVEATLVLPLLLLLMLAIGEFGRLLYQYNTLTRAVRAGAQIEVDANNIFDSSAKASREQRITNLILYGNVTGGSNTLLPGMTSDDIDFNYMQSPAGSGDWYYQVDVSYNWQPMFGASLDTFFGDVLSLSFPLSSSITVRELSQ</sequence>
<feature type="domain" description="TadE-like" evidence="2">
    <location>
        <begin position="12"/>
        <end position="53"/>
    </location>
</feature>
<keyword evidence="1" id="KW-0472">Membrane</keyword>
<reference evidence="3 4" key="1">
    <citation type="submission" date="2017-08" db="EMBL/GenBank/DDBJ databases">
        <title>A Genome Sequence of Oceanimonas doudoroffii ATCC 27123T.</title>
        <authorList>
            <person name="Brennan M.A."/>
            <person name="Maclea K.S."/>
            <person name="Mcclelland W.D."/>
            <person name="Trachtenberg A.M."/>
        </authorList>
    </citation>
    <scope>NUCLEOTIDE SEQUENCE [LARGE SCALE GENOMIC DNA]</scope>
    <source>
        <strain evidence="3 4">ATCC 27123</strain>
    </source>
</reference>
<evidence type="ECO:0000256" key="1">
    <source>
        <dbReference type="SAM" id="Phobius"/>
    </source>
</evidence>
<evidence type="ECO:0000313" key="4">
    <source>
        <dbReference type="Proteomes" id="UP000242757"/>
    </source>
</evidence>
<dbReference type="InterPro" id="IPR012495">
    <property type="entry name" value="TadE-like_dom"/>
</dbReference>
<keyword evidence="4" id="KW-1185">Reference proteome</keyword>
<dbReference type="OrthoDB" id="7026216at2"/>
<protein>
    <recommendedName>
        <fullName evidence="2">TadE-like domain-containing protein</fullName>
    </recommendedName>
</protein>
<dbReference type="AlphaFoldDB" id="A0A233RK27"/>
<evidence type="ECO:0000259" key="2">
    <source>
        <dbReference type="Pfam" id="PF07811"/>
    </source>
</evidence>
<dbReference type="RefSeq" id="WP_094199115.1">
    <property type="nucleotide sequence ID" value="NZ_NBIM01000001.1"/>
</dbReference>
<dbReference type="Proteomes" id="UP000242757">
    <property type="component" value="Unassembled WGS sequence"/>
</dbReference>
<accession>A0A233RK27</accession>
<evidence type="ECO:0000313" key="3">
    <source>
        <dbReference type="EMBL" id="OXY83740.1"/>
    </source>
</evidence>
<dbReference type="Pfam" id="PF07811">
    <property type="entry name" value="TadE"/>
    <property type="match status" value="1"/>
</dbReference>
<feature type="transmembrane region" description="Helical" evidence="1">
    <location>
        <begin position="20"/>
        <end position="40"/>
    </location>
</feature>
<gene>
    <name evidence="3" type="ORF">B6S08_02035</name>
</gene>
<dbReference type="EMBL" id="NBIM01000001">
    <property type="protein sequence ID" value="OXY83740.1"/>
    <property type="molecule type" value="Genomic_DNA"/>
</dbReference>
<keyword evidence="1" id="KW-0812">Transmembrane</keyword>
<name>A0A233RK27_9GAMM</name>
<proteinExistence type="predicted"/>
<keyword evidence="1" id="KW-1133">Transmembrane helix</keyword>
<organism evidence="3 4">
    <name type="scientific">Oceanimonas doudoroffii</name>
    <dbReference type="NCBI Taxonomy" id="84158"/>
    <lineage>
        <taxon>Bacteria</taxon>
        <taxon>Pseudomonadati</taxon>
        <taxon>Pseudomonadota</taxon>
        <taxon>Gammaproteobacteria</taxon>
        <taxon>Aeromonadales</taxon>
        <taxon>Aeromonadaceae</taxon>
        <taxon>Oceanimonas</taxon>
    </lineage>
</organism>